<dbReference type="SUPFAM" id="SSF53383">
    <property type="entry name" value="PLP-dependent transferases"/>
    <property type="match status" value="1"/>
</dbReference>
<feature type="domain" description="tRNA(Ile)-lysidine/2-thiocytidine synthase N-terminal" evidence="3">
    <location>
        <begin position="1919"/>
        <end position="1992"/>
    </location>
</feature>
<feature type="compositionally biased region" description="Basic and acidic residues" evidence="1">
    <location>
        <begin position="46"/>
        <end position="70"/>
    </location>
</feature>
<feature type="compositionally biased region" description="Basic and acidic residues" evidence="1">
    <location>
        <begin position="1"/>
        <end position="11"/>
    </location>
</feature>
<dbReference type="InterPro" id="IPR000192">
    <property type="entry name" value="Aminotrans_V_dom"/>
</dbReference>
<feature type="compositionally biased region" description="Low complexity" evidence="1">
    <location>
        <begin position="2054"/>
        <end position="2078"/>
    </location>
</feature>
<dbReference type="InterPro" id="IPR014729">
    <property type="entry name" value="Rossmann-like_a/b/a_fold"/>
</dbReference>
<reference evidence="4 5" key="1">
    <citation type="submission" date="2015-07" db="EMBL/GenBank/DDBJ databases">
        <title>The genome of Eufriesea mexicana.</title>
        <authorList>
            <person name="Pan H."/>
            <person name="Kapheim K."/>
        </authorList>
    </citation>
    <scope>NUCLEOTIDE SEQUENCE [LARGE SCALE GENOMIC DNA]</scope>
    <source>
        <strain evidence="4">0111107269</strain>
        <tissue evidence="4">Whole body</tissue>
    </source>
</reference>
<feature type="region of interest" description="Disordered" evidence="1">
    <location>
        <begin position="1218"/>
        <end position="1237"/>
    </location>
</feature>
<feature type="compositionally biased region" description="Polar residues" evidence="1">
    <location>
        <begin position="1615"/>
        <end position="1628"/>
    </location>
</feature>
<dbReference type="InterPro" id="IPR015422">
    <property type="entry name" value="PyrdxlP-dep_Trfase_small"/>
</dbReference>
<feature type="compositionally biased region" description="Basic and acidic residues" evidence="1">
    <location>
        <begin position="534"/>
        <end position="557"/>
    </location>
</feature>
<evidence type="ECO:0000256" key="1">
    <source>
        <dbReference type="SAM" id="MobiDB-lite"/>
    </source>
</evidence>
<feature type="region of interest" description="Disordered" evidence="1">
    <location>
        <begin position="1331"/>
        <end position="1397"/>
    </location>
</feature>
<dbReference type="InterPro" id="IPR011063">
    <property type="entry name" value="TilS/TtcA_N"/>
</dbReference>
<dbReference type="PANTHER" id="PTHR43686">
    <property type="entry name" value="SULFURTRANSFERASE-RELATED"/>
    <property type="match status" value="1"/>
</dbReference>
<feature type="region of interest" description="Disordered" evidence="1">
    <location>
        <begin position="1253"/>
        <end position="1298"/>
    </location>
</feature>
<proteinExistence type="predicted"/>
<feature type="compositionally biased region" description="Low complexity" evidence="1">
    <location>
        <begin position="1591"/>
        <end position="1603"/>
    </location>
</feature>
<feature type="compositionally biased region" description="Basic and acidic residues" evidence="1">
    <location>
        <begin position="1710"/>
        <end position="1721"/>
    </location>
</feature>
<evidence type="ECO:0000313" key="4">
    <source>
        <dbReference type="EMBL" id="OAD57187.1"/>
    </source>
</evidence>
<feature type="region of interest" description="Disordered" evidence="1">
    <location>
        <begin position="525"/>
        <end position="559"/>
    </location>
</feature>
<feature type="compositionally biased region" description="Basic and acidic residues" evidence="1">
    <location>
        <begin position="77"/>
        <end position="86"/>
    </location>
</feature>
<evidence type="ECO:0000259" key="2">
    <source>
        <dbReference type="Pfam" id="PF00266"/>
    </source>
</evidence>
<feature type="region of interest" description="Disordered" evidence="1">
    <location>
        <begin position="1710"/>
        <end position="1737"/>
    </location>
</feature>
<dbReference type="Gene3D" id="3.90.1150.10">
    <property type="entry name" value="Aspartate Aminotransferase, domain 1"/>
    <property type="match status" value="1"/>
</dbReference>
<evidence type="ECO:0000259" key="3">
    <source>
        <dbReference type="Pfam" id="PF01171"/>
    </source>
</evidence>
<organism evidence="4 5">
    <name type="scientific">Eufriesea mexicana</name>
    <dbReference type="NCBI Taxonomy" id="516756"/>
    <lineage>
        <taxon>Eukaryota</taxon>
        <taxon>Metazoa</taxon>
        <taxon>Ecdysozoa</taxon>
        <taxon>Arthropoda</taxon>
        <taxon>Hexapoda</taxon>
        <taxon>Insecta</taxon>
        <taxon>Pterygota</taxon>
        <taxon>Neoptera</taxon>
        <taxon>Endopterygota</taxon>
        <taxon>Hymenoptera</taxon>
        <taxon>Apocrita</taxon>
        <taxon>Aculeata</taxon>
        <taxon>Apoidea</taxon>
        <taxon>Anthophila</taxon>
        <taxon>Apidae</taxon>
        <taxon>Eufriesea</taxon>
    </lineage>
</organism>
<feature type="compositionally biased region" description="Low complexity" evidence="1">
    <location>
        <begin position="1372"/>
        <end position="1388"/>
    </location>
</feature>
<dbReference type="InterPro" id="IPR015424">
    <property type="entry name" value="PyrdxlP-dep_Trfase"/>
</dbReference>
<feature type="region of interest" description="Disordered" evidence="1">
    <location>
        <begin position="283"/>
        <end position="302"/>
    </location>
</feature>
<feature type="domain" description="Aminotransferase class V" evidence="2">
    <location>
        <begin position="636"/>
        <end position="991"/>
    </location>
</feature>
<feature type="compositionally biased region" description="Polar residues" evidence="1">
    <location>
        <begin position="1342"/>
        <end position="1359"/>
    </location>
</feature>
<dbReference type="EMBL" id="KQ761662">
    <property type="protein sequence ID" value="OAD57187.1"/>
    <property type="molecule type" value="Genomic_DNA"/>
</dbReference>
<name>A0A310SBQ2_9HYME</name>
<feature type="region of interest" description="Disordered" evidence="1">
    <location>
        <begin position="1755"/>
        <end position="1790"/>
    </location>
</feature>
<accession>A0A310SBQ2</accession>
<dbReference type="InterPro" id="IPR015421">
    <property type="entry name" value="PyrdxlP-dep_Trfase_major"/>
</dbReference>
<protein>
    <submittedName>
        <fullName evidence="4">tRNA 2-thiocytidine biosynthesis protein TtcA</fullName>
    </submittedName>
</protein>
<dbReference type="SUPFAM" id="SSF52402">
    <property type="entry name" value="Adenine nucleotide alpha hydrolases-like"/>
    <property type="match status" value="1"/>
</dbReference>
<feature type="compositionally biased region" description="Acidic residues" evidence="1">
    <location>
        <begin position="1758"/>
        <end position="1776"/>
    </location>
</feature>
<dbReference type="Pfam" id="PF00266">
    <property type="entry name" value="Aminotran_5"/>
    <property type="match status" value="1"/>
</dbReference>
<feature type="compositionally biased region" description="Polar residues" evidence="1">
    <location>
        <begin position="1273"/>
        <end position="1294"/>
    </location>
</feature>
<dbReference type="Gene3D" id="3.40.50.620">
    <property type="entry name" value="HUPs"/>
    <property type="match status" value="1"/>
</dbReference>
<feature type="region of interest" description="Disordered" evidence="1">
    <location>
        <begin position="2054"/>
        <end position="2115"/>
    </location>
</feature>
<feature type="region of interest" description="Disordered" evidence="1">
    <location>
        <begin position="1566"/>
        <end position="1628"/>
    </location>
</feature>
<feature type="region of interest" description="Disordered" evidence="1">
    <location>
        <begin position="1"/>
        <end position="93"/>
    </location>
</feature>
<dbReference type="OrthoDB" id="420046at2759"/>
<dbReference type="PANTHER" id="PTHR43686:SF1">
    <property type="entry name" value="AMINOTRAN_5 DOMAIN-CONTAINING PROTEIN"/>
    <property type="match status" value="1"/>
</dbReference>
<dbReference type="Pfam" id="PF01171">
    <property type="entry name" value="ATP_bind_3"/>
    <property type="match status" value="1"/>
</dbReference>
<dbReference type="Proteomes" id="UP000250275">
    <property type="component" value="Unassembled WGS sequence"/>
</dbReference>
<sequence>MPRNAMKRDETGSVVGDIYGLRSFVDLPPGSRPIRLPKNRPAARPAGHEGQRPEDRKSRTTAKRIPEHGILDPGAGTERDRKRDENGALGNEASERIIRASRGTDVPRFPIGRWPSADAGRPGVARGLSYRLHHRDALCPPPTVISAPAHTHHPWLRVRFGPLRCSDRESPQTCTQCSDCPRVLLAPVMQWLFLEATTIARCARLDQEESASEPQPAGGRPRNKRFGFEFGPGKPDLTVGLAPSGRDIDARRNRVTATLPSIFPPSSIPRENIRVIQSDRDNKRSITRGSRTVYTRRQPERSPEQIDATILAPDAGQTPRSLRMLFYSVGGRPPPRSLGVTRHRSKGKERDVFRSGPASVHSSVGFLAGPALDGNTIGKSASYVYRKRRFSDDLRESWGPSSGEDENDGRCNSHRTILFELRKAMSTLHPYLDLLVLSFSFIRLPRDLVLGGPASPDTVGSLPSVFAQDTPIQPSANASAEERIGEGPKTTRLEVATRVPPSHGDHFPRWYAHASEDALSRVTMPGRAGTAEGPQRDHRQATETRRRVDERGSERRSAARIPLVKPVALTLPPVTRLTLNPGGRDKLAIHGSIVVSHLVRSKCPRTSSETLGSWLRSAWFPVASKARDWYPNWSVVYCDYTASGRSLQFLEEYIAKEVLPYLGDTRASTSICSLQSSLFRHEGRDIVRHAVGAGEQDAVLFTGQGTAAALRTLLRHLDLSKSTVVFVGPFEHHANLRPWREYGVRIVRVSETREGFLDLNDLERSLIKVRAEGVTQMIGCFSAASCITGVLADDVATTLLLHQYGALSVWDYTTAAPSIQIDMNPHLPGVGETTVHKDAIIFAGHKFIGGVQSPGVLVTKRSLLKDKIATEDMRDSHHYHRDPELREESGTAGVVETIRCGLAMQLKENVTPRAIVARQDKISRQVLAHVRTIPELILLGSGSQNVKRLPIFSFMVRHPRGTFLHHNFVCAVLNDVFGIQARGGCACAGRYAHDLMGIDQQLAKEYQKALVEGERNTVNEETNAEGLRPGFAKLSFPYFMSEAEVAFVLEALKMVATEGWKLLPQYVLNPDTGEWRHHTNSVFKERKWLSSIRYTDGKMNASERRVSGSGVLPQNYGDCLQTARNIFNRARKMAQRYPLQIDRSYNFVSERLESLRWFMLPSEAQDLLLGNSQNVKQDVPFNPMLSWSKHSNHHTPTTTHDSLVNCLALANSIRRLNSDIPRTGNAPISSNSPRHRSLPVLSTARKTLMNAAEFQTSSSSSPASGNEEERHASSTAVDRNTDSAGQRSPATCPSSPMPVRFAVGEAVTPSALGTMPHAGNRPIKEQRDLMDSANAGRARCNSLGSTTAAGNDSGNRNVASSSSSPIPPLPLSPQTLTSLGLSGNNGNSSKHRRHHCSCSSQTDLNSLELDNGSPSHSILSLNCHNPTSPPSSYSSVSDYTEKFVGGGRSSPVSANGGQRSEDDLRAYVKEVTKELATEIKSEIREVISKVDDALSETNTSENTPQHHSRNLSAISQLSVEDKQMRHDSFTASDIAEYLMEFSKEMASEVKSEIRCMVNAVDGLHRHSPDASASDVSSNGCGSPDRGRIVQSSSSPRMSSARRSGPIEISGKVGELTQQESKMSSECSSDETVIYVMKPPENEQMVRNQSKTDDEEVVHDLDDDLNDDDSQERGGLEIGDARKILPKIYSAVNSVSSQDSGINLSFHESDKSLDSVDLKRSSSAESNSTNSYGRKPRATSMTALCSKASCKQQVRQNDDFSEDEECSGDLKEEEDGDQGATFADGKTVEGSRPQWHCPPKNIWKPSVEAMQEFDMIRDNDRVLVCLSTNGKGSLSLLHTLHQYRFYVRSKGVDFEIGAATVDGNRFDPLELMTYLKALDVPYFYEEQSSESKCNSGESHTDEAVDASGACSFCNRATRAQLYAIAKRHNYNVLALGQHLDDLTEGFFVSVFHGGKLKTMKAHYYIRRQDLRVIRPFVYVREKALRQFADGKKLLVSRETRSSDLPEKQKQSKELILQQERAYPRLYSSLRTALRPLIDAHRQLIDLDLATAMGGNAASNSSGSGCSSTGGSTGPSGASSQQKRQRRVKTNSVSTAAVQCQGKEHDDNEETDEEPVL</sequence>
<dbReference type="GO" id="GO:0016740">
    <property type="term" value="F:transferase activity"/>
    <property type="evidence" value="ECO:0007669"/>
    <property type="project" value="UniProtKB-ARBA"/>
</dbReference>
<feature type="compositionally biased region" description="Acidic residues" evidence="1">
    <location>
        <begin position="2105"/>
        <end position="2115"/>
    </location>
</feature>
<dbReference type="Gene3D" id="3.40.640.10">
    <property type="entry name" value="Type I PLP-dependent aspartate aminotransferase-like (Major domain)"/>
    <property type="match status" value="1"/>
</dbReference>
<evidence type="ECO:0000313" key="5">
    <source>
        <dbReference type="Proteomes" id="UP000250275"/>
    </source>
</evidence>
<keyword evidence="5" id="KW-1185">Reference proteome</keyword>
<feature type="region of interest" description="Disordered" evidence="1">
    <location>
        <begin position="207"/>
        <end position="232"/>
    </location>
</feature>
<feature type="region of interest" description="Disordered" evidence="1">
    <location>
        <begin position="333"/>
        <end position="356"/>
    </location>
</feature>
<gene>
    <name evidence="4" type="ORF">WN48_02315</name>
</gene>